<evidence type="ECO:0000256" key="3">
    <source>
        <dbReference type="SAM" id="MobiDB-lite"/>
    </source>
</evidence>
<keyword evidence="1 4" id="KW-0328">Glycosyltransferase</keyword>
<dbReference type="Proteomes" id="UP000552954">
    <property type="component" value="Unassembled WGS sequence"/>
</dbReference>
<feature type="region of interest" description="Disordered" evidence="3">
    <location>
        <begin position="1"/>
        <end position="39"/>
    </location>
</feature>
<evidence type="ECO:0000256" key="2">
    <source>
        <dbReference type="ARBA" id="ARBA00022679"/>
    </source>
</evidence>
<organism evidence="4 5">
    <name type="scientific">Ramlibacter montanisoli</name>
    <dbReference type="NCBI Taxonomy" id="2732512"/>
    <lineage>
        <taxon>Bacteria</taxon>
        <taxon>Pseudomonadati</taxon>
        <taxon>Pseudomonadota</taxon>
        <taxon>Betaproteobacteria</taxon>
        <taxon>Burkholderiales</taxon>
        <taxon>Comamonadaceae</taxon>
        <taxon>Ramlibacter</taxon>
    </lineage>
</organism>
<dbReference type="InterPro" id="IPR002516">
    <property type="entry name" value="Glyco_trans_11"/>
</dbReference>
<proteinExistence type="predicted"/>
<dbReference type="EMBL" id="JABFCS010000001">
    <property type="protein sequence ID" value="NNU44149.1"/>
    <property type="molecule type" value="Genomic_DNA"/>
</dbReference>
<protein>
    <submittedName>
        <fullName evidence="4">Alpha-1,2-fucosyltransferase</fullName>
    </submittedName>
</protein>
<dbReference type="PANTHER" id="PTHR11927">
    <property type="entry name" value="GALACTOSIDE 2-L-FUCOSYLTRANSFERASE"/>
    <property type="match status" value="1"/>
</dbReference>
<feature type="compositionally biased region" description="Basic and acidic residues" evidence="3">
    <location>
        <begin position="25"/>
        <end position="39"/>
    </location>
</feature>
<reference evidence="4 5" key="1">
    <citation type="submission" date="2020-05" db="EMBL/GenBank/DDBJ databases">
        <authorList>
            <person name="Khan S.A."/>
            <person name="Jeon C.O."/>
            <person name="Chun B.H."/>
        </authorList>
    </citation>
    <scope>NUCLEOTIDE SEQUENCE [LARGE SCALE GENOMIC DNA]</scope>
    <source>
        <strain evidence="4 5">B156</strain>
    </source>
</reference>
<dbReference type="PANTHER" id="PTHR11927:SF9">
    <property type="entry name" value="L-FUCOSYLTRANSFERASE"/>
    <property type="match status" value="1"/>
</dbReference>
<dbReference type="GO" id="GO:0005975">
    <property type="term" value="P:carbohydrate metabolic process"/>
    <property type="evidence" value="ECO:0007669"/>
    <property type="project" value="InterPro"/>
</dbReference>
<accession>A0A849KQP7</accession>
<dbReference type="GO" id="GO:0016020">
    <property type="term" value="C:membrane"/>
    <property type="evidence" value="ECO:0007669"/>
    <property type="project" value="InterPro"/>
</dbReference>
<dbReference type="AlphaFoldDB" id="A0A849KQP7"/>
<reference evidence="4 5" key="2">
    <citation type="submission" date="2020-06" db="EMBL/GenBank/DDBJ databases">
        <title>Ramlibacter rhizophilus sp. nov., isolated from rhizosphere soil of national flower Mugunghwa from South Korea.</title>
        <authorList>
            <person name="Zheng-Fei Y."/>
            <person name="Huan T."/>
        </authorList>
    </citation>
    <scope>NUCLEOTIDE SEQUENCE [LARGE SCALE GENOMIC DNA]</scope>
    <source>
        <strain evidence="4 5">B156</strain>
    </source>
</reference>
<name>A0A849KQP7_9BURK</name>
<sequence>MAATAAARQGSGGAGGAVHRGLHGARHEARQRTRGRRDVSTVTTKLLGGLGNQMFQYAAARALADRTGSELLLDLSEFAHYTLRRYELDTLRVRAGVLPAAPQPILPGRIARKARSLVQRMLPARKAAAVYREPSFAFDPSLGQQRPPVALEGYWQSEKYFLDDTDAIRRDFTLADEPDAANRAVLQRMQGTVAVSLHVRRGDYVTNPNAAAFHGTCSPGYYRQAVDHIAHRCGPLTLFVFSDDQNWVRANMPFDHPTVHVDCNPPDRGVWDMHLMKHCHHHVVANSSFSWWGAWLNPSPEKIVVAPRRWFTDAAIDTSDLIPASWIRL</sequence>
<evidence type="ECO:0000313" key="5">
    <source>
        <dbReference type="Proteomes" id="UP000552954"/>
    </source>
</evidence>
<keyword evidence="2 4" id="KW-0808">Transferase</keyword>
<evidence type="ECO:0000313" key="4">
    <source>
        <dbReference type="EMBL" id="NNU44149.1"/>
    </source>
</evidence>
<gene>
    <name evidence="4" type="ORF">HK415_14750</name>
</gene>
<keyword evidence="5" id="KW-1185">Reference proteome</keyword>
<comment type="caution">
    <text evidence="4">The sequence shown here is derived from an EMBL/GenBank/DDBJ whole genome shotgun (WGS) entry which is preliminary data.</text>
</comment>
<dbReference type="GO" id="GO:0008107">
    <property type="term" value="F:galactoside 2-alpha-L-fucosyltransferase activity"/>
    <property type="evidence" value="ECO:0007669"/>
    <property type="project" value="InterPro"/>
</dbReference>
<evidence type="ECO:0000256" key="1">
    <source>
        <dbReference type="ARBA" id="ARBA00022676"/>
    </source>
</evidence>
<dbReference type="Pfam" id="PF01531">
    <property type="entry name" value="Glyco_transf_11"/>
    <property type="match status" value="1"/>
</dbReference>
<dbReference type="CDD" id="cd11301">
    <property type="entry name" value="Fut1_Fut2_like"/>
    <property type="match status" value="1"/>
</dbReference>